<evidence type="ECO:0000256" key="8">
    <source>
        <dbReference type="RuleBase" id="RU003346"/>
    </source>
</evidence>
<evidence type="ECO:0000256" key="3">
    <source>
        <dbReference type="ARBA" id="ARBA00022692"/>
    </source>
</evidence>
<dbReference type="InterPro" id="IPR050549">
    <property type="entry name" value="MFS_Trehalose_Transporter"/>
</dbReference>
<evidence type="ECO:0000256" key="9">
    <source>
        <dbReference type="SAM" id="MobiDB-lite"/>
    </source>
</evidence>
<keyword evidence="5 10" id="KW-0472">Membrane</keyword>
<comment type="subcellular location">
    <subcellularLocation>
        <location evidence="1">Cell membrane</location>
        <topology evidence="1">Multi-pass membrane protein</topology>
    </subcellularLocation>
</comment>
<feature type="transmembrane region" description="Helical" evidence="10">
    <location>
        <begin position="372"/>
        <end position="396"/>
    </location>
</feature>
<evidence type="ECO:0000313" key="12">
    <source>
        <dbReference type="EnsemblMetazoa" id="XP_014254919.1"/>
    </source>
</evidence>
<dbReference type="Pfam" id="PF00083">
    <property type="entry name" value="Sugar_tr"/>
    <property type="match status" value="1"/>
</dbReference>
<evidence type="ECO:0000256" key="4">
    <source>
        <dbReference type="ARBA" id="ARBA00022989"/>
    </source>
</evidence>
<dbReference type="AlphaFoldDB" id="A0A8I6S0Z2"/>
<feature type="transmembrane region" description="Helical" evidence="10">
    <location>
        <begin position="199"/>
        <end position="220"/>
    </location>
</feature>
<accession>A0A8I6S0Z2</accession>
<evidence type="ECO:0000256" key="7">
    <source>
        <dbReference type="ARBA" id="ARBA00024348"/>
    </source>
</evidence>
<keyword evidence="3 10" id="KW-0812">Transmembrane</keyword>
<dbReference type="CDD" id="cd17358">
    <property type="entry name" value="MFS_GLUT6_8_Class3_like"/>
    <property type="match status" value="1"/>
</dbReference>
<dbReference type="FunFam" id="1.20.1250.20:FF:000055">
    <property type="entry name" value="Facilitated trehalose transporter Tret1-2 homolog"/>
    <property type="match status" value="1"/>
</dbReference>
<feature type="transmembrane region" description="Helical" evidence="10">
    <location>
        <begin position="335"/>
        <end position="360"/>
    </location>
</feature>
<sequence>MTKLIYSCVGTEEERRLVPGRYTPSPIHSATSSSVSVSSTSALIPDTTSRPDSDKNYYQPEKEKMTQKEKNIILHPLEGLNDEKKLEEVQNRKPSCAALGRQGLAAVTVSICSAVVGFSSAYSSPALASMNQPESRLHITLQEASWIGSLMPLCALLGGVLGGPLIESFGRKMTIFATTLPFTLSFLLISYAVNIPMIMVGRAITGFCVGVSSLALPVYLGETLQPEVRGMFGLFPTTIGNFGILLAFFLGKYLDWSELALFGALLPVPYFIMLFFIPETPSWYISKEKETRAKMALQWFRGSATDITKEYAELIKIRKMDNETVSFKELFSRKYIWPLCISIGLMFFQQLSGINAVIFYTVNIFRDAGSTIDSNICAIIVGCVNLGSTLVATALIDRVGRKVLMYISNTVMALTLFTLGTFFYLKDRGTDLTEFGWIPLVSFVLFVIGFSIGAGPIPWLMMGEILPSRVRGIAASLVTGFNWSCTFIVTKTFIDLTEAIGSDSAFWLFGIICVVGLFFVIFFVPETRGKTLEDIEKEFRPKDLRSEDSQEQTISV</sequence>
<dbReference type="InterPro" id="IPR005828">
    <property type="entry name" value="MFS_sugar_transport-like"/>
</dbReference>
<dbReference type="PROSITE" id="PS00216">
    <property type="entry name" value="SUGAR_TRANSPORT_1"/>
    <property type="match status" value="1"/>
</dbReference>
<feature type="transmembrane region" description="Helical" evidence="10">
    <location>
        <begin position="437"/>
        <end position="461"/>
    </location>
</feature>
<comment type="similarity">
    <text evidence="7">Belongs to the major facilitator superfamily. Sugar transporter (TC 2.A.1.1) family. Trehalose transporter subfamily.</text>
</comment>
<dbReference type="InterPro" id="IPR003663">
    <property type="entry name" value="Sugar/inositol_transpt"/>
</dbReference>
<dbReference type="SUPFAM" id="SSF103473">
    <property type="entry name" value="MFS general substrate transporter"/>
    <property type="match status" value="1"/>
</dbReference>
<feature type="compositionally biased region" description="Low complexity" evidence="9">
    <location>
        <begin position="29"/>
        <end position="42"/>
    </location>
</feature>
<reference evidence="12" key="1">
    <citation type="submission" date="2022-01" db="UniProtKB">
        <authorList>
            <consortium name="EnsemblMetazoa"/>
        </authorList>
    </citation>
    <scope>IDENTIFICATION</scope>
</reference>
<dbReference type="GeneID" id="106669743"/>
<keyword evidence="8" id="KW-0813">Transport</keyword>
<evidence type="ECO:0000256" key="10">
    <source>
        <dbReference type="SAM" id="Phobius"/>
    </source>
</evidence>
<dbReference type="PROSITE" id="PS50850">
    <property type="entry name" value="MFS"/>
    <property type="match status" value="1"/>
</dbReference>
<name>A0A8I6S0Z2_CIMLE</name>
<organism evidence="12 13">
    <name type="scientific">Cimex lectularius</name>
    <name type="common">Bed bug</name>
    <name type="synonym">Acanthia lectularia</name>
    <dbReference type="NCBI Taxonomy" id="79782"/>
    <lineage>
        <taxon>Eukaryota</taxon>
        <taxon>Metazoa</taxon>
        <taxon>Ecdysozoa</taxon>
        <taxon>Arthropoda</taxon>
        <taxon>Hexapoda</taxon>
        <taxon>Insecta</taxon>
        <taxon>Pterygota</taxon>
        <taxon>Neoptera</taxon>
        <taxon>Paraneoptera</taxon>
        <taxon>Hemiptera</taxon>
        <taxon>Heteroptera</taxon>
        <taxon>Panheteroptera</taxon>
        <taxon>Cimicomorpha</taxon>
        <taxon>Cimicidae</taxon>
        <taxon>Cimex</taxon>
    </lineage>
</organism>
<evidence type="ECO:0000256" key="1">
    <source>
        <dbReference type="ARBA" id="ARBA00004651"/>
    </source>
</evidence>
<keyword evidence="6" id="KW-0325">Glycoprotein</keyword>
<dbReference type="KEGG" id="clec:106669743"/>
<feature type="transmembrane region" description="Helical" evidence="10">
    <location>
        <begin position="403"/>
        <end position="425"/>
    </location>
</feature>
<dbReference type="GO" id="GO:0005886">
    <property type="term" value="C:plasma membrane"/>
    <property type="evidence" value="ECO:0007669"/>
    <property type="project" value="UniProtKB-SubCell"/>
</dbReference>
<feature type="transmembrane region" description="Helical" evidence="10">
    <location>
        <begin position="173"/>
        <end position="193"/>
    </location>
</feature>
<dbReference type="NCBIfam" id="TIGR00879">
    <property type="entry name" value="SP"/>
    <property type="match status" value="1"/>
</dbReference>
<evidence type="ECO:0000313" key="13">
    <source>
        <dbReference type="Proteomes" id="UP000494040"/>
    </source>
</evidence>
<dbReference type="PRINTS" id="PR00171">
    <property type="entry name" value="SUGRTRNSPORT"/>
</dbReference>
<feature type="transmembrane region" description="Helical" evidence="10">
    <location>
        <begin position="506"/>
        <end position="524"/>
    </location>
</feature>
<evidence type="ECO:0000256" key="2">
    <source>
        <dbReference type="ARBA" id="ARBA00022475"/>
    </source>
</evidence>
<proteinExistence type="inferred from homology"/>
<feature type="domain" description="Major facilitator superfamily (MFS) profile" evidence="11">
    <location>
        <begin position="105"/>
        <end position="528"/>
    </location>
</feature>
<feature type="compositionally biased region" description="Basic and acidic residues" evidence="9">
    <location>
        <begin position="49"/>
        <end position="65"/>
    </location>
</feature>
<protein>
    <recommendedName>
        <fullName evidence="11">Major facilitator superfamily (MFS) profile domain-containing protein</fullName>
    </recommendedName>
</protein>
<dbReference type="Proteomes" id="UP000494040">
    <property type="component" value="Unassembled WGS sequence"/>
</dbReference>
<dbReference type="PROSITE" id="PS00217">
    <property type="entry name" value="SUGAR_TRANSPORT_2"/>
    <property type="match status" value="1"/>
</dbReference>
<dbReference type="PANTHER" id="PTHR48021">
    <property type="match status" value="1"/>
</dbReference>
<feature type="transmembrane region" description="Helical" evidence="10">
    <location>
        <begin position="259"/>
        <end position="277"/>
    </location>
</feature>
<dbReference type="InterPro" id="IPR005829">
    <property type="entry name" value="Sugar_transporter_CS"/>
</dbReference>
<keyword evidence="2" id="KW-1003">Cell membrane</keyword>
<keyword evidence="4 10" id="KW-1133">Transmembrane helix</keyword>
<keyword evidence="13" id="KW-1185">Reference proteome</keyword>
<dbReference type="PANTHER" id="PTHR48021:SF96">
    <property type="entry name" value="FACILITATED TREHALOSE TRANSPORTER TRET1-1-RELATED"/>
    <property type="match status" value="1"/>
</dbReference>
<evidence type="ECO:0000256" key="6">
    <source>
        <dbReference type="ARBA" id="ARBA00023180"/>
    </source>
</evidence>
<evidence type="ECO:0000256" key="5">
    <source>
        <dbReference type="ARBA" id="ARBA00023136"/>
    </source>
</evidence>
<dbReference type="RefSeq" id="XP_014254919.1">
    <property type="nucleotide sequence ID" value="XM_014399433.2"/>
</dbReference>
<dbReference type="InterPro" id="IPR020846">
    <property type="entry name" value="MFS_dom"/>
</dbReference>
<dbReference type="InterPro" id="IPR044775">
    <property type="entry name" value="MFS_ERD6/Tret1-like"/>
</dbReference>
<dbReference type="InterPro" id="IPR036259">
    <property type="entry name" value="MFS_trans_sf"/>
</dbReference>
<dbReference type="EnsemblMetazoa" id="XM_014399433.2">
    <property type="protein sequence ID" value="XP_014254919.1"/>
    <property type="gene ID" value="LOC106669743"/>
</dbReference>
<feature type="region of interest" description="Disordered" evidence="9">
    <location>
        <begin position="20"/>
        <end position="65"/>
    </location>
</feature>
<feature type="transmembrane region" description="Helical" evidence="10">
    <location>
        <begin position="473"/>
        <end position="494"/>
    </location>
</feature>
<dbReference type="OrthoDB" id="6339427at2759"/>
<dbReference type="OMA" id="WATYLFY"/>
<feature type="transmembrane region" description="Helical" evidence="10">
    <location>
        <begin position="103"/>
        <end position="124"/>
    </location>
</feature>
<feature type="transmembrane region" description="Helical" evidence="10">
    <location>
        <begin position="232"/>
        <end position="253"/>
    </location>
</feature>
<feature type="transmembrane region" description="Helical" evidence="10">
    <location>
        <begin position="144"/>
        <end position="166"/>
    </location>
</feature>
<evidence type="ECO:0000259" key="11">
    <source>
        <dbReference type="PROSITE" id="PS50850"/>
    </source>
</evidence>
<dbReference type="GO" id="GO:0051119">
    <property type="term" value="F:sugar transmembrane transporter activity"/>
    <property type="evidence" value="ECO:0007669"/>
    <property type="project" value="InterPro"/>
</dbReference>
<dbReference type="Gene3D" id="1.20.1250.20">
    <property type="entry name" value="MFS general substrate transporter like domains"/>
    <property type="match status" value="1"/>
</dbReference>